<dbReference type="GO" id="GO:0016747">
    <property type="term" value="F:acyltransferase activity, transferring groups other than amino-acyl groups"/>
    <property type="evidence" value="ECO:0007669"/>
    <property type="project" value="InterPro"/>
</dbReference>
<dbReference type="SUPFAM" id="SSF55729">
    <property type="entry name" value="Acyl-CoA N-acyltransferases (Nat)"/>
    <property type="match status" value="1"/>
</dbReference>
<dbReference type="InterPro" id="IPR000182">
    <property type="entry name" value="GNAT_dom"/>
</dbReference>
<proteinExistence type="predicted"/>
<reference evidence="2" key="1">
    <citation type="submission" date="2017-02" db="EMBL/GenBank/DDBJ databases">
        <authorList>
            <person name="Regsiter A."/>
            <person name="William W."/>
        </authorList>
    </citation>
    <scope>NUCLEOTIDE SEQUENCE</scope>
    <source>
        <strain evidence="2">Bib</strain>
    </source>
</reference>
<dbReference type="EMBL" id="FWDM01000030">
    <property type="protein sequence ID" value="SLM14800.1"/>
    <property type="molecule type" value="Genomic_DNA"/>
</dbReference>
<dbReference type="PROSITE" id="PS51186">
    <property type="entry name" value="GNAT"/>
    <property type="match status" value="1"/>
</dbReference>
<evidence type="ECO:0000259" key="1">
    <source>
        <dbReference type="PROSITE" id="PS51186"/>
    </source>
</evidence>
<organism evidence="2">
    <name type="scientific">uncultured spirochete</name>
    <dbReference type="NCBI Taxonomy" id="156406"/>
    <lineage>
        <taxon>Bacteria</taxon>
        <taxon>Pseudomonadati</taxon>
        <taxon>Spirochaetota</taxon>
        <taxon>Spirochaetia</taxon>
        <taxon>Spirochaetales</taxon>
        <taxon>environmental samples</taxon>
    </lineage>
</organism>
<evidence type="ECO:0000313" key="2">
    <source>
        <dbReference type="EMBL" id="SLM14800.1"/>
    </source>
</evidence>
<dbReference type="AlphaFoldDB" id="A0A3P3XKP5"/>
<protein>
    <submittedName>
        <fullName evidence="2">Putative acetyltransferase</fullName>
    </submittedName>
</protein>
<sequence length="166" mass="18583">MEIRKGSIEDVPAWFELVYAVKSENLPTLFEMTTPITLESSYRYMEKILSVDGSFVLICFDGSKAVGSLDCLRKERKEENHVASIGMCVAKASRGQGIGRRLLLSLFEICKQEKKIEKIELDVFSNNPGAIALYKSLGFELEGVKKGSIRKDGEAIDLICMGKFLY</sequence>
<name>A0A3P3XKP5_9SPIR</name>
<dbReference type="PANTHER" id="PTHR43415:SF3">
    <property type="entry name" value="GNAT-FAMILY ACETYLTRANSFERASE"/>
    <property type="match status" value="1"/>
</dbReference>
<dbReference type="Pfam" id="PF00583">
    <property type="entry name" value="Acetyltransf_1"/>
    <property type="match status" value="1"/>
</dbReference>
<dbReference type="PANTHER" id="PTHR43415">
    <property type="entry name" value="SPERMIDINE N(1)-ACETYLTRANSFERASE"/>
    <property type="match status" value="1"/>
</dbReference>
<dbReference type="InterPro" id="IPR016181">
    <property type="entry name" value="Acyl_CoA_acyltransferase"/>
</dbReference>
<feature type="domain" description="N-acetyltransferase" evidence="1">
    <location>
        <begin position="1"/>
        <end position="166"/>
    </location>
</feature>
<dbReference type="CDD" id="cd04301">
    <property type="entry name" value="NAT_SF"/>
    <property type="match status" value="1"/>
</dbReference>
<dbReference type="Gene3D" id="3.40.630.30">
    <property type="match status" value="1"/>
</dbReference>
<accession>A0A3P3XKP5</accession>
<keyword evidence="2" id="KW-0808">Transferase</keyword>
<gene>
    <name evidence="2" type="ORF">SPIROBIBN47_360007</name>
</gene>